<name>A0A2T4GRM9_FUSCU</name>
<accession>A0A2T4GRM9</accession>
<dbReference type="OrthoDB" id="6500128at2759"/>
<evidence type="ECO:0000313" key="3">
    <source>
        <dbReference type="Proteomes" id="UP000241587"/>
    </source>
</evidence>
<evidence type="ECO:0000313" key="2">
    <source>
        <dbReference type="EMBL" id="PTD06170.1"/>
    </source>
</evidence>
<organism evidence="2 3">
    <name type="scientific">Fusarium culmorum</name>
    <dbReference type="NCBI Taxonomy" id="5516"/>
    <lineage>
        <taxon>Eukaryota</taxon>
        <taxon>Fungi</taxon>
        <taxon>Dikarya</taxon>
        <taxon>Ascomycota</taxon>
        <taxon>Pezizomycotina</taxon>
        <taxon>Sordariomycetes</taxon>
        <taxon>Hypocreomycetidae</taxon>
        <taxon>Hypocreales</taxon>
        <taxon>Nectriaceae</taxon>
        <taxon>Fusarium</taxon>
    </lineage>
</organism>
<dbReference type="Proteomes" id="UP000241587">
    <property type="component" value="Unassembled WGS sequence"/>
</dbReference>
<dbReference type="AlphaFoldDB" id="A0A2T4GRM9"/>
<keyword evidence="3" id="KW-1185">Reference proteome</keyword>
<sequence>MHTHSGRILVDAVDLATVPSKERGVRNPLLIKGFSPGTQTDMELLAACHRVGLHDYLLANGGLDVEMSPLTLSPGLSSKGTIATEADLDPGRDEQC</sequence>
<proteinExistence type="predicted"/>
<protein>
    <submittedName>
        <fullName evidence="2">Uncharacterized protein</fullName>
    </submittedName>
</protein>
<reference evidence="2 3" key="1">
    <citation type="submission" date="2018-02" db="EMBL/GenBank/DDBJ databases">
        <title>Fusarium culmorum secondary metabolites in fungal-bacterial-plant interactions.</title>
        <authorList>
            <person name="Schmidt R."/>
        </authorList>
    </citation>
    <scope>NUCLEOTIDE SEQUENCE [LARGE SCALE GENOMIC DNA]</scope>
    <source>
        <strain evidence="2 3">PV</strain>
    </source>
</reference>
<feature type="region of interest" description="Disordered" evidence="1">
    <location>
        <begin position="74"/>
        <end position="96"/>
    </location>
</feature>
<dbReference type="EMBL" id="PVEM01000008">
    <property type="protein sequence ID" value="PTD06170.1"/>
    <property type="molecule type" value="Genomic_DNA"/>
</dbReference>
<gene>
    <name evidence="2" type="ORF">FCULG_00012330</name>
</gene>
<evidence type="ECO:0000256" key="1">
    <source>
        <dbReference type="SAM" id="MobiDB-lite"/>
    </source>
</evidence>
<comment type="caution">
    <text evidence="2">The sequence shown here is derived from an EMBL/GenBank/DDBJ whole genome shotgun (WGS) entry which is preliminary data.</text>
</comment>